<dbReference type="OrthoDB" id="61113at2759"/>
<dbReference type="InParanoid" id="W3XQH1"/>
<keyword evidence="2" id="KW-1185">Reference proteome</keyword>
<organism evidence="1 2">
    <name type="scientific">Pestalotiopsis fici (strain W106-1 / CGMCC3.15140)</name>
    <dbReference type="NCBI Taxonomy" id="1229662"/>
    <lineage>
        <taxon>Eukaryota</taxon>
        <taxon>Fungi</taxon>
        <taxon>Dikarya</taxon>
        <taxon>Ascomycota</taxon>
        <taxon>Pezizomycotina</taxon>
        <taxon>Sordariomycetes</taxon>
        <taxon>Xylariomycetidae</taxon>
        <taxon>Amphisphaeriales</taxon>
        <taxon>Sporocadaceae</taxon>
        <taxon>Pestalotiopsis</taxon>
    </lineage>
</organism>
<dbReference type="RefSeq" id="XP_007828829.1">
    <property type="nucleotide sequence ID" value="XM_007830638.1"/>
</dbReference>
<sequence length="169" mass="18876">MLAIWRLATIIDHQAATWPTHDPTWYGPISIILAVLEVDCAAICASIPIFWPVLEARWGTIFITQEIKITREDRRLEEEAAVAESAAAVGGSDRDYYHSYLQHHQHQQHNYHGSRGSGSELELNLKRSESNRSLGGTHYNDIPTLGQVRTAAVIESDAARDAGGKRWGF</sequence>
<gene>
    <name evidence="1" type="ORF">PFICI_02057</name>
</gene>
<protein>
    <recommendedName>
        <fullName evidence="3">Integral membrane protein</fullName>
    </recommendedName>
</protein>
<evidence type="ECO:0008006" key="3">
    <source>
        <dbReference type="Google" id="ProtNLM"/>
    </source>
</evidence>
<dbReference type="GeneID" id="19267070"/>
<dbReference type="HOGENOM" id="CLU_1579070_0_0_1"/>
<name>W3XQH1_PESFW</name>
<dbReference type="Proteomes" id="UP000030651">
    <property type="component" value="Unassembled WGS sequence"/>
</dbReference>
<evidence type="ECO:0000313" key="2">
    <source>
        <dbReference type="Proteomes" id="UP000030651"/>
    </source>
</evidence>
<evidence type="ECO:0000313" key="1">
    <source>
        <dbReference type="EMBL" id="ETS88229.1"/>
    </source>
</evidence>
<reference evidence="2" key="1">
    <citation type="journal article" date="2015" name="BMC Genomics">
        <title>Genomic and transcriptomic analysis of the endophytic fungus Pestalotiopsis fici reveals its lifestyle and high potential for synthesis of natural products.</title>
        <authorList>
            <person name="Wang X."/>
            <person name="Zhang X."/>
            <person name="Liu L."/>
            <person name="Xiang M."/>
            <person name="Wang W."/>
            <person name="Sun X."/>
            <person name="Che Y."/>
            <person name="Guo L."/>
            <person name="Liu G."/>
            <person name="Guo L."/>
            <person name="Wang C."/>
            <person name="Yin W.B."/>
            <person name="Stadler M."/>
            <person name="Zhang X."/>
            <person name="Liu X."/>
        </authorList>
    </citation>
    <scope>NUCLEOTIDE SEQUENCE [LARGE SCALE GENOMIC DNA]</scope>
    <source>
        <strain evidence="2">W106-1 / CGMCC3.15140</strain>
    </source>
</reference>
<dbReference type="AlphaFoldDB" id="W3XQH1"/>
<dbReference type="EMBL" id="KI912109">
    <property type="protein sequence ID" value="ETS88229.1"/>
    <property type="molecule type" value="Genomic_DNA"/>
</dbReference>
<accession>W3XQH1</accession>
<dbReference type="KEGG" id="pfy:PFICI_02057"/>
<proteinExistence type="predicted"/>